<dbReference type="EMBL" id="CAJQZP010000393">
    <property type="protein sequence ID" value="CAG4959096.1"/>
    <property type="molecule type" value="Genomic_DNA"/>
</dbReference>
<feature type="compositionally biased region" description="Polar residues" evidence="1">
    <location>
        <begin position="62"/>
        <end position="72"/>
    </location>
</feature>
<sequence length="79" mass="8611">MYAMQGEIRSGLCKHQPKELSSNGAKKRTLEMPGMSKQTTKKEGNSNTPVRGTTATIEGGTTLRTDSSTVSHVLKEWQS</sequence>
<evidence type="ECO:0000313" key="2">
    <source>
        <dbReference type="EMBL" id="CAG4959096.1"/>
    </source>
</evidence>
<dbReference type="Proteomes" id="UP000691718">
    <property type="component" value="Unassembled WGS sequence"/>
</dbReference>
<dbReference type="AlphaFoldDB" id="A0A8S3WHM6"/>
<evidence type="ECO:0000256" key="1">
    <source>
        <dbReference type="SAM" id="MobiDB-lite"/>
    </source>
</evidence>
<gene>
    <name evidence="2" type="ORF">PAPOLLO_LOCUS6074</name>
</gene>
<accession>A0A8S3WHM6</accession>
<proteinExistence type="predicted"/>
<keyword evidence="3" id="KW-1185">Reference proteome</keyword>
<feature type="region of interest" description="Disordered" evidence="1">
    <location>
        <begin position="1"/>
        <end position="79"/>
    </location>
</feature>
<comment type="caution">
    <text evidence="2">The sequence shown here is derived from an EMBL/GenBank/DDBJ whole genome shotgun (WGS) entry which is preliminary data.</text>
</comment>
<feature type="compositionally biased region" description="Polar residues" evidence="1">
    <location>
        <begin position="45"/>
        <end position="56"/>
    </location>
</feature>
<reference evidence="2" key="1">
    <citation type="submission" date="2021-04" db="EMBL/GenBank/DDBJ databases">
        <authorList>
            <person name="Tunstrom K."/>
        </authorList>
    </citation>
    <scope>NUCLEOTIDE SEQUENCE</scope>
</reference>
<evidence type="ECO:0000313" key="3">
    <source>
        <dbReference type="Proteomes" id="UP000691718"/>
    </source>
</evidence>
<organism evidence="2 3">
    <name type="scientific">Parnassius apollo</name>
    <name type="common">Apollo butterfly</name>
    <name type="synonym">Papilio apollo</name>
    <dbReference type="NCBI Taxonomy" id="110799"/>
    <lineage>
        <taxon>Eukaryota</taxon>
        <taxon>Metazoa</taxon>
        <taxon>Ecdysozoa</taxon>
        <taxon>Arthropoda</taxon>
        <taxon>Hexapoda</taxon>
        <taxon>Insecta</taxon>
        <taxon>Pterygota</taxon>
        <taxon>Neoptera</taxon>
        <taxon>Endopterygota</taxon>
        <taxon>Lepidoptera</taxon>
        <taxon>Glossata</taxon>
        <taxon>Ditrysia</taxon>
        <taxon>Papilionoidea</taxon>
        <taxon>Papilionidae</taxon>
        <taxon>Parnassiinae</taxon>
        <taxon>Parnassini</taxon>
        <taxon>Parnassius</taxon>
        <taxon>Parnassius</taxon>
    </lineage>
</organism>
<protein>
    <submittedName>
        <fullName evidence="2">(apollo) hypothetical protein</fullName>
    </submittedName>
</protein>
<name>A0A8S3WHM6_PARAO</name>